<keyword evidence="3" id="KW-1185">Reference proteome</keyword>
<dbReference type="PANTHER" id="PTHR35302:SF1">
    <property type="entry name" value="PROTEIN COFACTOR ASSEMBLY OF COMPLEX C SUBUNIT B CCB1, CHLOROPLASTIC"/>
    <property type="match status" value="1"/>
</dbReference>
<feature type="transmembrane region" description="Helical" evidence="1">
    <location>
        <begin position="6"/>
        <end position="24"/>
    </location>
</feature>
<dbReference type="InterPro" id="IPR021919">
    <property type="entry name" value="CCB1"/>
</dbReference>
<feature type="transmembrane region" description="Helical" evidence="1">
    <location>
        <begin position="112"/>
        <end position="128"/>
    </location>
</feature>
<gene>
    <name evidence="2" type="ORF">NDI37_04480</name>
</gene>
<proteinExistence type="predicted"/>
<dbReference type="EMBL" id="JAMPKK010000006">
    <property type="protein sequence ID" value="MEP0863721.1"/>
    <property type="molecule type" value="Genomic_DNA"/>
</dbReference>
<keyword evidence="1" id="KW-0472">Membrane</keyword>
<evidence type="ECO:0000256" key="1">
    <source>
        <dbReference type="SAM" id="Phobius"/>
    </source>
</evidence>
<dbReference type="RefSeq" id="WP_190422577.1">
    <property type="nucleotide sequence ID" value="NZ_JAMPKK010000006.1"/>
</dbReference>
<dbReference type="Proteomes" id="UP001442494">
    <property type="component" value="Unassembled WGS sequence"/>
</dbReference>
<evidence type="ECO:0000313" key="3">
    <source>
        <dbReference type="Proteomes" id="UP001442494"/>
    </source>
</evidence>
<organism evidence="2 3">
    <name type="scientific">Funiculus sociatus GB2-A5</name>
    <dbReference type="NCBI Taxonomy" id="2933946"/>
    <lineage>
        <taxon>Bacteria</taxon>
        <taxon>Bacillati</taxon>
        <taxon>Cyanobacteriota</taxon>
        <taxon>Cyanophyceae</taxon>
        <taxon>Coleofasciculales</taxon>
        <taxon>Coleofasciculaceae</taxon>
        <taxon>Funiculus</taxon>
    </lineage>
</organism>
<sequence length="178" mass="19633">MNTTVLSSTFLLTLLLAVGLFFFIRASAKDRTQQVQLITEQSEESLLAQLQQYFDNRAYQVAAVDAAQNQVTFQGFVRPSWFLAIFLSLLAFCGFLCLALVLAMLFPNLAKVFLGLVLLSPAAGVFYWKKAGRKEQVSLKLEALASEATGTKSLITVTAHRDELAALQEALQLKPVIE</sequence>
<dbReference type="Pfam" id="PF12046">
    <property type="entry name" value="CCB1"/>
    <property type="match status" value="1"/>
</dbReference>
<keyword evidence="1" id="KW-1133">Transmembrane helix</keyword>
<accession>A0ABV0JLY6</accession>
<keyword evidence="1" id="KW-0812">Transmembrane</keyword>
<protein>
    <submittedName>
        <fullName evidence="2">Cofactor assembly of complex C subunit B</fullName>
    </submittedName>
</protein>
<reference evidence="2 3" key="1">
    <citation type="submission" date="2022-04" db="EMBL/GenBank/DDBJ databases">
        <title>Positive selection, recombination, and allopatry shape intraspecific diversity of widespread and dominant cyanobacteria.</title>
        <authorList>
            <person name="Wei J."/>
            <person name="Shu W."/>
            <person name="Hu C."/>
        </authorList>
    </citation>
    <scope>NUCLEOTIDE SEQUENCE [LARGE SCALE GENOMIC DNA]</scope>
    <source>
        <strain evidence="2 3">GB2-A5</strain>
    </source>
</reference>
<comment type="caution">
    <text evidence="2">The sequence shown here is derived from an EMBL/GenBank/DDBJ whole genome shotgun (WGS) entry which is preliminary data.</text>
</comment>
<evidence type="ECO:0000313" key="2">
    <source>
        <dbReference type="EMBL" id="MEP0863721.1"/>
    </source>
</evidence>
<feature type="transmembrane region" description="Helical" evidence="1">
    <location>
        <begin position="81"/>
        <end position="106"/>
    </location>
</feature>
<name>A0ABV0JLY6_9CYAN</name>
<dbReference type="PANTHER" id="PTHR35302">
    <property type="match status" value="1"/>
</dbReference>